<feature type="transmembrane region" description="Helical" evidence="7">
    <location>
        <begin position="432"/>
        <end position="450"/>
    </location>
</feature>
<comment type="similarity">
    <text evidence="2">Belongs to the unc-93 family.</text>
</comment>
<feature type="transmembrane region" description="Helical" evidence="7">
    <location>
        <begin position="20"/>
        <end position="37"/>
    </location>
</feature>
<organism evidence="8 9">
    <name type="scientific">Caerostris darwini</name>
    <dbReference type="NCBI Taxonomy" id="1538125"/>
    <lineage>
        <taxon>Eukaryota</taxon>
        <taxon>Metazoa</taxon>
        <taxon>Ecdysozoa</taxon>
        <taxon>Arthropoda</taxon>
        <taxon>Chelicerata</taxon>
        <taxon>Arachnida</taxon>
        <taxon>Araneae</taxon>
        <taxon>Araneomorphae</taxon>
        <taxon>Entelegynae</taxon>
        <taxon>Araneoidea</taxon>
        <taxon>Araneidae</taxon>
        <taxon>Caerostris</taxon>
    </lineage>
</organism>
<dbReference type="AlphaFoldDB" id="A0AAV4X971"/>
<dbReference type="InterPro" id="IPR051951">
    <property type="entry name" value="UNC-93_regulatory"/>
</dbReference>
<feature type="transmembrane region" description="Helical" evidence="7">
    <location>
        <begin position="519"/>
        <end position="537"/>
    </location>
</feature>
<feature type="transmembrane region" description="Helical" evidence="7">
    <location>
        <begin position="57"/>
        <end position="74"/>
    </location>
</feature>
<gene>
    <name evidence="8" type="primary">CG4928</name>
    <name evidence="8" type="ORF">CDAR_444071</name>
</gene>
<keyword evidence="9" id="KW-1185">Reference proteome</keyword>
<feature type="transmembrane region" description="Helical" evidence="7">
    <location>
        <begin position="81"/>
        <end position="99"/>
    </location>
</feature>
<feature type="transmembrane region" description="Helical" evidence="7">
    <location>
        <begin position="543"/>
        <end position="563"/>
    </location>
</feature>
<name>A0AAV4X971_9ARAC</name>
<feature type="transmembrane region" description="Helical" evidence="7">
    <location>
        <begin position="344"/>
        <end position="364"/>
    </location>
</feature>
<evidence type="ECO:0000256" key="2">
    <source>
        <dbReference type="ARBA" id="ARBA00009172"/>
    </source>
</evidence>
<comment type="caution">
    <text evidence="8">The sequence shown here is derived from an EMBL/GenBank/DDBJ whole genome shotgun (WGS) entry which is preliminary data.</text>
</comment>
<dbReference type="InterPro" id="IPR010291">
    <property type="entry name" value="Ion_channel_UNC-93"/>
</dbReference>
<dbReference type="SUPFAM" id="SSF103473">
    <property type="entry name" value="MFS general substrate transporter"/>
    <property type="match status" value="2"/>
</dbReference>
<comment type="subcellular location">
    <subcellularLocation>
        <location evidence="1">Membrane</location>
        <topology evidence="1">Multi-pass membrane protein</topology>
    </subcellularLocation>
</comment>
<evidence type="ECO:0000313" key="9">
    <source>
        <dbReference type="Proteomes" id="UP001054837"/>
    </source>
</evidence>
<keyword evidence="4 7" id="KW-1133">Transmembrane helix</keyword>
<dbReference type="PANTHER" id="PTHR19444">
    <property type="entry name" value="UNC-93 RELATED"/>
    <property type="match status" value="1"/>
</dbReference>
<sequence>MEPVEEERPEFSKLRIFKNLTLLSMSYLFLFTAYNGLSMLQTTMNKAEGIGTISQAAIYILYGLSSLFLSCYVVEKLGTKGSLITGMACFAPYIASNFYPSWFTMIPSAMLLGFGTTIMWAAQGTYINKCSKMYCALDKNDNAIKPPKDTMHYESKCKNGKKNSSVEEMSGHNIAQDIHQKPTKDIKLDTSPESAIISKENNLPSNNSKEEVRHWLEISKKNASKFTKKLDSHKDNNSQSSTKSNGEKNEASFNQFSDTYFDNMQKQKQISSIGNINAMFFGFHFLLYSSSQIWSNLLSFYVLRSDGNVTSNNFPNCSCGPDYCNTDSECFSTDTKEISNYTRYLLTGICVVFVGCAVLLNLFLDALKEKKETVAFSLSHVLATAKFSRRKEPILLIPLTLYAGMCQGFYTADFTKSYIGCAWSTSHIGLVTVFYGLASAVSSLLSGYVIKFVGRRSVFISCHAVNVVNLVFMLIWRPEPQQSLLFYLAGSLWGFTVGIVMAQLRAFYGVLFQGEEETAFASFNMYCGLGWTLPFIYNQYLCTSVKLYILFVVSSLGIVGYMFSEREYQRRNKNSYFVN</sequence>
<evidence type="ECO:0000256" key="6">
    <source>
        <dbReference type="SAM" id="MobiDB-lite"/>
    </source>
</evidence>
<dbReference type="EMBL" id="BPLQ01015729">
    <property type="protein sequence ID" value="GIY91149.1"/>
    <property type="molecule type" value="Genomic_DNA"/>
</dbReference>
<keyword evidence="5 7" id="KW-0472">Membrane</keyword>
<protein>
    <submittedName>
        <fullName evidence="8">UNC93-like protein</fullName>
    </submittedName>
</protein>
<feature type="region of interest" description="Disordered" evidence="6">
    <location>
        <begin position="227"/>
        <end position="250"/>
    </location>
</feature>
<evidence type="ECO:0000256" key="1">
    <source>
        <dbReference type="ARBA" id="ARBA00004141"/>
    </source>
</evidence>
<feature type="transmembrane region" description="Helical" evidence="7">
    <location>
        <begin position="394"/>
        <end position="412"/>
    </location>
</feature>
<evidence type="ECO:0000256" key="5">
    <source>
        <dbReference type="ARBA" id="ARBA00023136"/>
    </source>
</evidence>
<evidence type="ECO:0000256" key="7">
    <source>
        <dbReference type="SAM" id="Phobius"/>
    </source>
</evidence>
<reference evidence="8 9" key="1">
    <citation type="submission" date="2021-06" db="EMBL/GenBank/DDBJ databases">
        <title>Caerostris darwini draft genome.</title>
        <authorList>
            <person name="Kono N."/>
            <person name="Arakawa K."/>
        </authorList>
    </citation>
    <scope>NUCLEOTIDE SEQUENCE [LARGE SCALE GENOMIC DNA]</scope>
</reference>
<dbReference type="Proteomes" id="UP001054837">
    <property type="component" value="Unassembled WGS sequence"/>
</dbReference>
<dbReference type="GO" id="GO:0016020">
    <property type="term" value="C:membrane"/>
    <property type="evidence" value="ECO:0007669"/>
    <property type="project" value="UniProtKB-SubCell"/>
</dbReference>
<feature type="transmembrane region" description="Helical" evidence="7">
    <location>
        <begin position="273"/>
        <end position="294"/>
    </location>
</feature>
<dbReference type="Gene3D" id="1.20.1250.20">
    <property type="entry name" value="MFS general substrate transporter like domains"/>
    <property type="match status" value="2"/>
</dbReference>
<dbReference type="InterPro" id="IPR036259">
    <property type="entry name" value="MFS_trans_sf"/>
</dbReference>
<keyword evidence="3 7" id="KW-0812">Transmembrane</keyword>
<feature type="transmembrane region" description="Helical" evidence="7">
    <location>
        <begin position="484"/>
        <end position="507"/>
    </location>
</feature>
<evidence type="ECO:0000256" key="4">
    <source>
        <dbReference type="ARBA" id="ARBA00022989"/>
    </source>
</evidence>
<evidence type="ECO:0000256" key="3">
    <source>
        <dbReference type="ARBA" id="ARBA00022692"/>
    </source>
</evidence>
<dbReference type="PANTHER" id="PTHR19444:SF13">
    <property type="entry name" value="PROTEIN UNC-93 HOMOLOG A"/>
    <property type="match status" value="1"/>
</dbReference>
<evidence type="ECO:0000313" key="8">
    <source>
        <dbReference type="EMBL" id="GIY91149.1"/>
    </source>
</evidence>
<accession>A0AAV4X971</accession>
<dbReference type="Pfam" id="PF05978">
    <property type="entry name" value="UNC-93"/>
    <property type="match status" value="2"/>
</dbReference>
<proteinExistence type="inferred from homology"/>
<feature type="transmembrane region" description="Helical" evidence="7">
    <location>
        <begin position="457"/>
        <end position="478"/>
    </location>
</feature>
<feature type="transmembrane region" description="Helical" evidence="7">
    <location>
        <begin position="105"/>
        <end position="122"/>
    </location>
</feature>